<dbReference type="Gene3D" id="3.20.20.70">
    <property type="entry name" value="Aldolase class I"/>
    <property type="match status" value="1"/>
</dbReference>
<proteinExistence type="inferred from homology"/>
<dbReference type="EMBL" id="RWBG01000006">
    <property type="protein sequence ID" value="RSK38265.1"/>
    <property type="molecule type" value="Genomic_DNA"/>
</dbReference>
<dbReference type="OrthoDB" id="9778711at2"/>
<dbReference type="Proteomes" id="UP000270620">
    <property type="component" value="Unassembled WGS sequence"/>
</dbReference>
<protein>
    <recommendedName>
        <fullName evidence="7">Deoxyribose-phosphate aldolase</fullName>
        <shortName evidence="7">DERA</shortName>
        <ecNumber evidence="7">4.1.2.4</ecNumber>
    </recommendedName>
    <alternativeName>
        <fullName evidence="7">2-deoxy-D-ribose 5-phosphate aldolase</fullName>
    </alternativeName>
    <alternativeName>
        <fullName evidence="7">Phosphodeoxyriboaldolase</fullName>
        <shortName evidence="7">Deoxyriboaldolase</shortName>
    </alternativeName>
</protein>
<evidence type="ECO:0000313" key="9">
    <source>
        <dbReference type="Proteomes" id="UP000270620"/>
    </source>
</evidence>
<dbReference type="FunFam" id="3.20.20.70:FF:000044">
    <property type="entry name" value="Deoxyribose-phosphate aldolase"/>
    <property type="match status" value="1"/>
</dbReference>
<dbReference type="GO" id="GO:0006018">
    <property type="term" value="P:2-deoxyribose 1-phosphate catabolic process"/>
    <property type="evidence" value="ECO:0007669"/>
    <property type="project" value="UniProtKB-UniRule"/>
</dbReference>
<dbReference type="Pfam" id="PF01791">
    <property type="entry name" value="DeoC"/>
    <property type="match status" value="1"/>
</dbReference>
<dbReference type="PANTHER" id="PTHR10889:SF1">
    <property type="entry name" value="DEOXYRIBOSE-PHOSPHATE ALDOLASE"/>
    <property type="match status" value="1"/>
</dbReference>
<dbReference type="GO" id="GO:0016052">
    <property type="term" value="P:carbohydrate catabolic process"/>
    <property type="evidence" value="ECO:0007669"/>
    <property type="project" value="TreeGrafter"/>
</dbReference>
<comment type="caution">
    <text evidence="8">The sequence shown here is derived from an EMBL/GenBank/DDBJ whole genome shotgun (WGS) entry which is preliminary data.</text>
</comment>
<accession>A0A3R9NV37</accession>
<dbReference type="SMART" id="SM01133">
    <property type="entry name" value="DeoC"/>
    <property type="match status" value="1"/>
</dbReference>
<dbReference type="HAMAP" id="MF_00114">
    <property type="entry name" value="DeoC_type1"/>
    <property type="match status" value="1"/>
</dbReference>
<comment type="subcellular location">
    <subcellularLocation>
        <location evidence="7">Cytoplasm</location>
    </subcellularLocation>
</comment>
<evidence type="ECO:0000256" key="7">
    <source>
        <dbReference type="HAMAP-Rule" id="MF_00114"/>
    </source>
</evidence>
<reference evidence="8 9" key="1">
    <citation type="submission" date="2018-12" db="EMBL/GenBank/DDBJ databases">
        <title>Mangrovimonas spongiae sp. nov., a novel member of the genus Mangrovimonas isolated from marine sponge.</title>
        <authorList>
            <person name="Zhuang L."/>
            <person name="Luo L."/>
        </authorList>
    </citation>
    <scope>NUCLEOTIDE SEQUENCE [LARGE SCALE GENOMIC DNA]</scope>
    <source>
        <strain evidence="8 9">HN-E26</strain>
    </source>
</reference>
<dbReference type="AlphaFoldDB" id="A0A3R9NV37"/>
<keyword evidence="9" id="KW-1185">Reference proteome</keyword>
<dbReference type="EC" id="4.1.2.4" evidence="7"/>
<comment type="pathway">
    <text evidence="7">Carbohydrate degradation; 2-deoxy-D-ribose 1-phosphate degradation; D-glyceraldehyde 3-phosphate and acetaldehyde from 2-deoxy-alpha-D-ribose 1-phosphate: step 2/2.</text>
</comment>
<keyword evidence="2 7" id="KW-0963">Cytoplasm</keyword>
<comment type="catalytic activity">
    <reaction evidence="5 7">
        <text>2-deoxy-D-ribose 5-phosphate = D-glyceraldehyde 3-phosphate + acetaldehyde</text>
        <dbReference type="Rhea" id="RHEA:12821"/>
        <dbReference type="ChEBI" id="CHEBI:15343"/>
        <dbReference type="ChEBI" id="CHEBI:59776"/>
        <dbReference type="ChEBI" id="CHEBI:62877"/>
        <dbReference type="EC" id="4.1.2.4"/>
    </reaction>
</comment>
<keyword evidence="4 7" id="KW-0704">Schiff base</keyword>
<dbReference type="CDD" id="cd00959">
    <property type="entry name" value="DeoC"/>
    <property type="match status" value="1"/>
</dbReference>
<dbReference type="UniPathway" id="UPA00002">
    <property type="reaction ID" value="UER00468"/>
</dbReference>
<dbReference type="GO" id="GO:0005737">
    <property type="term" value="C:cytoplasm"/>
    <property type="evidence" value="ECO:0007669"/>
    <property type="project" value="UniProtKB-SubCell"/>
</dbReference>
<dbReference type="GO" id="GO:0004139">
    <property type="term" value="F:deoxyribose-phosphate aldolase activity"/>
    <property type="evidence" value="ECO:0007669"/>
    <property type="project" value="UniProtKB-UniRule"/>
</dbReference>
<dbReference type="GO" id="GO:0009264">
    <property type="term" value="P:deoxyribonucleotide catabolic process"/>
    <property type="evidence" value="ECO:0007669"/>
    <property type="project" value="UniProtKB-UniRule"/>
</dbReference>
<comment type="similarity">
    <text evidence="1 7">Belongs to the DeoC/FbaB aldolase family. DeoC type 1 subfamily.</text>
</comment>
<evidence type="ECO:0000256" key="6">
    <source>
        <dbReference type="ARBA" id="ARBA00056337"/>
    </source>
</evidence>
<dbReference type="PANTHER" id="PTHR10889">
    <property type="entry name" value="DEOXYRIBOSE-PHOSPHATE ALDOLASE"/>
    <property type="match status" value="1"/>
</dbReference>
<evidence type="ECO:0000256" key="1">
    <source>
        <dbReference type="ARBA" id="ARBA00010936"/>
    </source>
</evidence>
<dbReference type="InterPro" id="IPR028581">
    <property type="entry name" value="DeoC_typeI"/>
</dbReference>
<dbReference type="PIRSF" id="PIRSF001357">
    <property type="entry name" value="DeoC"/>
    <property type="match status" value="1"/>
</dbReference>
<dbReference type="InterPro" id="IPR013785">
    <property type="entry name" value="Aldolase_TIM"/>
</dbReference>
<dbReference type="SUPFAM" id="SSF51569">
    <property type="entry name" value="Aldolase"/>
    <property type="match status" value="1"/>
</dbReference>
<name>A0A3R9NV37_9FLAO</name>
<feature type="active site" description="Schiff-base intermediate with acetaldehyde" evidence="7">
    <location>
        <position position="154"/>
    </location>
</feature>
<evidence type="ECO:0000256" key="5">
    <source>
        <dbReference type="ARBA" id="ARBA00048791"/>
    </source>
</evidence>
<dbReference type="NCBIfam" id="TIGR00126">
    <property type="entry name" value="deoC"/>
    <property type="match status" value="1"/>
</dbReference>
<feature type="active site" description="Proton donor/acceptor" evidence="7">
    <location>
        <position position="92"/>
    </location>
</feature>
<evidence type="ECO:0000256" key="2">
    <source>
        <dbReference type="ARBA" id="ARBA00022490"/>
    </source>
</evidence>
<keyword evidence="3 7" id="KW-0456">Lyase</keyword>
<gene>
    <name evidence="7 8" type="primary">deoC</name>
    <name evidence="8" type="ORF">EJA19_12275</name>
</gene>
<feature type="active site" description="Proton donor/acceptor" evidence="7">
    <location>
        <position position="183"/>
    </location>
</feature>
<organism evidence="8 9">
    <name type="scientific">Mangrovimonas spongiae</name>
    <dbReference type="NCBI Taxonomy" id="2494697"/>
    <lineage>
        <taxon>Bacteria</taxon>
        <taxon>Pseudomonadati</taxon>
        <taxon>Bacteroidota</taxon>
        <taxon>Flavobacteriia</taxon>
        <taxon>Flavobacteriales</taxon>
        <taxon>Flavobacteriaceae</taxon>
        <taxon>Mangrovimonas</taxon>
    </lineage>
</organism>
<dbReference type="InterPro" id="IPR011343">
    <property type="entry name" value="DeoC"/>
</dbReference>
<evidence type="ECO:0000256" key="3">
    <source>
        <dbReference type="ARBA" id="ARBA00023239"/>
    </source>
</evidence>
<evidence type="ECO:0000256" key="4">
    <source>
        <dbReference type="ARBA" id="ARBA00023270"/>
    </source>
</evidence>
<dbReference type="InterPro" id="IPR002915">
    <property type="entry name" value="DeoC/FbaB/LacD_aldolase"/>
</dbReference>
<sequence length="224" mass="24399">MSIKTLNQYIDHTQLASNTKFSDIKRICNEAILYNFYAVCIPSYYINEAKKLLSHSHVKICTVIGFPLGNTPTAVKTFEAKQAIEDGADEIDMVLNIGLLKSGKLLEATQDIKSVKNAIGNHVLKVIIEISELTDTEIVQACNICLEANADFIKTSTGFSKGNATINAVKLIKKTVKNNAKIKASGGIRDYNTALDFIKAGANRIGTSSGVAIITNKENTTHNY</sequence>
<comment type="function">
    <text evidence="6 7">Catalyzes a reversible aldol reaction between acetaldehyde and D-glyceraldehyde 3-phosphate to generate 2-deoxy-D-ribose 5-phosphate.</text>
</comment>
<evidence type="ECO:0000313" key="8">
    <source>
        <dbReference type="EMBL" id="RSK38265.1"/>
    </source>
</evidence>